<dbReference type="EMBL" id="OX458332">
    <property type="protein sequence ID" value="CAI8808101.1"/>
    <property type="molecule type" value="Genomic_DNA"/>
</dbReference>
<feature type="signal peptide" evidence="1">
    <location>
        <begin position="1"/>
        <end position="21"/>
    </location>
</feature>
<protein>
    <recommendedName>
        <fullName evidence="4">DUF4390 domain-containing protein</fullName>
    </recommendedName>
</protein>
<dbReference type="AlphaFoldDB" id="A0AA35XTM9"/>
<evidence type="ECO:0000313" key="3">
    <source>
        <dbReference type="Proteomes" id="UP001158598"/>
    </source>
</evidence>
<reference evidence="2" key="1">
    <citation type="submission" date="2023-03" db="EMBL/GenBank/DDBJ databases">
        <authorList>
            <person name="Pearce D."/>
        </authorList>
    </citation>
    <scope>NUCLEOTIDE SEQUENCE</scope>
    <source>
        <strain evidence="2">Mc</strain>
    </source>
</reference>
<dbReference type="InterPro" id="IPR025500">
    <property type="entry name" value="DUF4390"/>
</dbReference>
<evidence type="ECO:0000313" key="2">
    <source>
        <dbReference type="EMBL" id="CAI8808101.1"/>
    </source>
</evidence>
<gene>
    <name evidence="2" type="ORF">MCNOR_1699</name>
</gene>
<evidence type="ECO:0000256" key="1">
    <source>
        <dbReference type="SAM" id="SignalP"/>
    </source>
</evidence>
<proteinExistence type="predicted"/>
<sequence>MNRFAGWLALFGLLAPLAGWNAEPGFTVRRAELFQHEDRSWGLDADIDYHFNETAVEAMQNGVPLTLVLRLRVKRARPWWWDETVISENHRRTIRYHPLARAYQLTAAESGVTENFATLRALLEELGRIRNLPVRAPRPFDSGDYHAALSVTLDIESLPLPLRPTAYLSPQWHLNSPWYRWSFAN</sequence>
<organism evidence="2 3">
    <name type="scientific">Methylococcus capsulatus</name>
    <dbReference type="NCBI Taxonomy" id="414"/>
    <lineage>
        <taxon>Bacteria</taxon>
        <taxon>Pseudomonadati</taxon>
        <taxon>Pseudomonadota</taxon>
        <taxon>Gammaproteobacteria</taxon>
        <taxon>Methylococcales</taxon>
        <taxon>Methylococcaceae</taxon>
        <taxon>Methylococcus</taxon>
    </lineage>
</organism>
<accession>A0AA35XTM9</accession>
<name>A0AA35XTM9_METCP</name>
<dbReference type="Proteomes" id="UP001158598">
    <property type="component" value="Chromosome"/>
</dbReference>
<keyword evidence="1" id="KW-0732">Signal</keyword>
<evidence type="ECO:0008006" key="4">
    <source>
        <dbReference type="Google" id="ProtNLM"/>
    </source>
</evidence>
<dbReference type="RefSeq" id="WP_017365600.1">
    <property type="nucleotide sequence ID" value="NZ_CP079097.1"/>
</dbReference>
<feature type="chain" id="PRO_5041353402" description="DUF4390 domain-containing protein" evidence="1">
    <location>
        <begin position="22"/>
        <end position="185"/>
    </location>
</feature>
<dbReference type="Pfam" id="PF14334">
    <property type="entry name" value="DUF4390"/>
    <property type="match status" value="1"/>
</dbReference>